<dbReference type="InterPro" id="IPR048971">
    <property type="entry name" value="Apc1_3rd"/>
</dbReference>
<evidence type="ECO:0000256" key="5">
    <source>
        <dbReference type="ARBA" id="ARBA00023306"/>
    </source>
</evidence>
<evidence type="ECO:0000259" key="6">
    <source>
        <dbReference type="Pfam" id="PF12859"/>
    </source>
</evidence>
<evidence type="ECO:0000256" key="4">
    <source>
        <dbReference type="ARBA" id="ARBA00022776"/>
    </source>
</evidence>
<dbReference type="FunFam" id="1.25.10.10:FF:000435">
    <property type="entry name" value="Ubiquitin ligase subunit"/>
    <property type="match status" value="1"/>
</dbReference>
<feature type="domain" description="Anaphase-promoting complex subunit 1 N-terminal" evidence="6">
    <location>
        <begin position="20"/>
        <end position="273"/>
    </location>
</feature>
<comment type="similarity">
    <text evidence="1">Belongs to the APC1 family.</text>
</comment>
<dbReference type="VEuPathDB" id="FungiDB:C5L36_0C06370"/>
<dbReference type="Pfam" id="PF12859">
    <property type="entry name" value="ANAPC1"/>
    <property type="match status" value="1"/>
</dbReference>
<dbReference type="Proteomes" id="UP000029867">
    <property type="component" value="Unassembled WGS sequence"/>
</dbReference>
<comment type="caution">
    <text evidence="8">The sequence shown here is derived from an EMBL/GenBank/DDBJ whole genome shotgun (WGS) entry which is preliminary data.</text>
</comment>
<dbReference type="GO" id="GO:0060090">
    <property type="term" value="F:molecular adaptor activity"/>
    <property type="evidence" value="ECO:0007669"/>
    <property type="project" value="TreeGrafter"/>
</dbReference>
<keyword evidence="4" id="KW-0498">Mitosis</keyword>
<dbReference type="eggNOG" id="KOG1858">
    <property type="taxonomic scope" value="Eukaryota"/>
</dbReference>
<dbReference type="GO" id="GO:0031145">
    <property type="term" value="P:anaphase-promoting complex-dependent catabolic process"/>
    <property type="evidence" value="ECO:0007669"/>
    <property type="project" value="TreeGrafter"/>
</dbReference>
<dbReference type="InterPro" id="IPR024990">
    <property type="entry name" value="Apc1"/>
</dbReference>
<evidence type="ECO:0000256" key="3">
    <source>
        <dbReference type="ARBA" id="ARBA00022737"/>
    </source>
</evidence>
<reference evidence="9" key="1">
    <citation type="journal article" date="2014" name="Microb. Cell Fact.">
        <title>Exploiting Issatchenkia orientalis SD108 for succinic acid production.</title>
        <authorList>
            <person name="Xiao H."/>
            <person name="Shao Z."/>
            <person name="Jiang Y."/>
            <person name="Dole S."/>
            <person name="Zhao H."/>
        </authorList>
    </citation>
    <scope>NUCLEOTIDE SEQUENCE [LARGE SCALE GENOMIC DNA]</scope>
    <source>
        <strain evidence="9">SD108</strain>
    </source>
</reference>
<dbReference type="GO" id="GO:0007091">
    <property type="term" value="P:metaphase/anaphase transition of mitotic cell cycle"/>
    <property type="evidence" value="ECO:0007669"/>
    <property type="project" value="TreeGrafter"/>
</dbReference>
<keyword evidence="3" id="KW-0677">Repeat</keyword>
<dbReference type="EMBL" id="JQFK01000007">
    <property type="protein sequence ID" value="KGK39650.1"/>
    <property type="molecule type" value="Genomic_DNA"/>
</dbReference>
<evidence type="ECO:0000313" key="9">
    <source>
        <dbReference type="Proteomes" id="UP000029867"/>
    </source>
</evidence>
<gene>
    <name evidence="8" type="ORF">JL09_g1209</name>
</gene>
<evidence type="ECO:0000256" key="2">
    <source>
        <dbReference type="ARBA" id="ARBA00022618"/>
    </source>
</evidence>
<evidence type="ECO:0000259" key="7">
    <source>
        <dbReference type="Pfam" id="PF21282"/>
    </source>
</evidence>
<dbReference type="GO" id="GO:0005680">
    <property type="term" value="C:anaphase-promoting complex"/>
    <property type="evidence" value="ECO:0007669"/>
    <property type="project" value="InterPro"/>
</dbReference>
<dbReference type="InterPro" id="IPR011989">
    <property type="entry name" value="ARM-like"/>
</dbReference>
<name>A0A099P3X4_PICKU</name>
<dbReference type="Pfam" id="PF21282">
    <property type="entry name" value="APC1_3rd"/>
    <property type="match status" value="1"/>
</dbReference>
<dbReference type="PANTHER" id="PTHR12827">
    <property type="entry name" value="MEIOTIC CHECKPOINT REGULATOR TSG24 FAMILY MEMBER"/>
    <property type="match status" value="1"/>
</dbReference>
<keyword evidence="2" id="KW-0132">Cell division</keyword>
<protein>
    <submittedName>
        <fullName evidence="8">Uncharacterized protein</fullName>
    </submittedName>
</protein>
<dbReference type="InterPro" id="IPR049255">
    <property type="entry name" value="Apc1_N"/>
</dbReference>
<sequence>MLCNIGFSAAKISDESSSSSDYKIKLYPDKQKLCIYERSVKWFSGGVNKRNINVESDIVDAFFTSFEGPSDYGVSKHDNANEKNETVLVLILEDQIRVYNKDKSAIVVSFPMHIKSAFPFYKGIVLGKKVDSIPSDPLSAFNIKSSMTNNMSNVMSPLSNRSSIKAALNLSVGDVKPSQISNPITESNFLVLTDMMGDPGLIVSSSTSSFSVNEELVLFPRFANNCLAATFNHTEKNISIYFTRYLNKSRNSKVKSHLAMTPRKNSKRSTSSSGAFLNSYSKIFEDEMRPYRTTSNPLSFDRMAPGAEYGADISSNNLGSSLVTNFESWNLKKDAIFTKLTTINFKSDFSKLKTFALSYNEEEALILVNMELETIEIILFRKSSNQIGLFEMKSSTTIMGLDAVKFDMGDADFPYIAILNSRKEMVLYNVFYQIFSPTIRLPHFSFEAIGFDDSCESEISFLCESSRHFSLHLHVTPKDKLVENLMKSLKYLSHDQIFQNFWLNWCANSSLEIPHGDDWSVYVITLLSMSLPERIDLQYVDTNMNEITKLIPYVIMARSKVKKNSLKTSKLSEYSLESLLPRIVLSLHIIREDLRLNILLAEKFHKISVLLVQLVSWMSWSEVWLDYYGIDLSNIDRSLKLNLPEYVAVPPDIMKSICSLFSDSILGFVTFSVVAGEDEMIDKIVTPRTYNTLRLFEIIVSPDFDSMELIKNMVASEINGAEIETYPPGIYFIYKNTIELCQKKLRLNWNVSEEELKLVGREDLLYLESERKKPFITSVGSGGVLKSTKDILDELSQNQTFNAWDGQAEADIFNVTKLIFSQDRRFYELTKLLQTSKVQTVTYATDLLMNDNERLEHQRAISARIALRTLTTPIGRGAVFNSSRTPLVTEGFPIPKMCFDTLILPDNVNVSLKQDSIPKNLLDWGYFHNGASAGLLVSKEFKGVSGSWVAFNRPPILNAQHAGFLFGLGLNGHLKDLEEWHIYNYLGPKHLHTSIGLLIGMAASLKGTMDIKMTKVLSVHVVAFLPQGSTNLNVQLPVQTAGIIGIGLVYLETQHRRMSEILLTQICSAPTIYDKAVVSEGYHLASGFALGYINLGSGDTILSTTDNHIVEKLISYGTSLRDAQTLKETDKCCSGAVIALALLFLKTNNSEIGDKLSLPKTIQLLEYIRPDILMLRCLSKNLVMWNQIEPTKKFIEDQVPRCIYKQFSIDSIDGLDSEIIPYINIISGAALSIAICFASTANFEAKKTLLYYFDILLDLGMIEPTNYDEKLTLYYVRNSRDLLVLGLSVVMAGTGDLDIMKRLRYLQGITDEYTRYGNYMATNMALGFLFLGGGQQAFNTNNNFSIAALITSIYPMFGSNNYEDSDDQELDPSTGLGRSNNGKNDLHLQALRHFWALAVENRCLIVKEVGNREPIKIDAEIVLLNKTSLKVTAPCLLPDLSLVKKIIVNSKNKYFPVEFDLSRSSHNARDEFKKKMTIYIDKDGRYKTLTLDYDEIVEMDSDLKNLKISDKETSVDPLRSLSIFNNLDEIEKDIMFDYINGKTRGYVSGFSLFDFKLELERIVNNEGMKNDEKMVNLKLIFNFVDSTITSCYEDVNKRKRRKKTKGSESNFNLDKEDNECIITNEVLGPGKELNYLSVEFIEKLKKDLFSQVI</sequence>
<dbReference type="Gene3D" id="1.25.10.10">
    <property type="entry name" value="Leucine-rich Repeat Variant"/>
    <property type="match status" value="1"/>
</dbReference>
<organism evidence="8 9">
    <name type="scientific">Pichia kudriavzevii</name>
    <name type="common">Yeast</name>
    <name type="synonym">Issatchenkia orientalis</name>
    <dbReference type="NCBI Taxonomy" id="4909"/>
    <lineage>
        <taxon>Eukaryota</taxon>
        <taxon>Fungi</taxon>
        <taxon>Dikarya</taxon>
        <taxon>Ascomycota</taxon>
        <taxon>Saccharomycotina</taxon>
        <taxon>Pichiomycetes</taxon>
        <taxon>Pichiales</taxon>
        <taxon>Pichiaceae</taxon>
        <taxon>Pichia</taxon>
    </lineage>
</organism>
<dbReference type="HOGENOM" id="CLU_000746_0_0_1"/>
<accession>A0A099P3X4</accession>
<evidence type="ECO:0000313" key="8">
    <source>
        <dbReference type="EMBL" id="KGK39650.1"/>
    </source>
</evidence>
<keyword evidence="5" id="KW-0131">Cell cycle</keyword>
<evidence type="ECO:0000256" key="1">
    <source>
        <dbReference type="ARBA" id="ARBA00010547"/>
    </source>
</evidence>
<dbReference type="GO" id="GO:0051301">
    <property type="term" value="P:cell division"/>
    <property type="evidence" value="ECO:0007669"/>
    <property type="project" value="UniProtKB-KW"/>
</dbReference>
<feature type="domain" description="Anaphase-promoting complex subunit 1 beta-sandwich" evidence="7">
    <location>
        <begin position="1425"/>
        <end position="1480"/>
    </location>
</feature>
<dbReference type="PANTHER" id="PTHR12827:SF3">
    <property type="entry name" value="ANAPHASE-PROMOTING COMPLEX SUBUNIT 1"/>
    <property type="match status" value="1"/>
</dbReference>
<proteinExistence type="inferred from homology"/>
<dbReference type="GO" id="GO:0070979">
    <property type="term" value="P:protein K11-linked ubiquitination"/>
    <property type="evidence" value="ECO:0007669"/>
    <property type="project" value="TreeGrafter"/>
</dbReference>